<protein>
    <recommendedName>
        <fullName evidence="6">Ribosomal RNA large subunit methyltransferase H</fullName>
        <ecNumber evidence="6">2.1.1.177</ecNumber>
    </recommendedName>
    <alternativeName>
        <fullName evidence="6">23S rRNA (pseudouridine1915-N3)-methyltransferase</fullName>
    </alternativeName>
    <alternativeName>
        <fullName evidence="6">23S rRNA m3Psi1915 methyltransferase</fullName>
    </alternativeName>
    <alternativeName>
        <fullName evidence="6">rRNA (pseudouridine-N3-)-methyltransferase RlmH</fullName>
    </alternativeName>
</protein>
<comment type="similarity">
    <text evidence="5 6">Belongs to the RNA methyltransferase RlmH family.</text>
</comment>
<evidence type="ECO:0000256" key="2">
    <source>
        <dbReference type="ARBA" id="ARBA00022603"/>
    </source>
</evidence>
<evidence type="ECO:0000256" key="1">
    <source>
        <dbReference type="ARBA" id="ARBA00022552"/>
    </source>
</evidence>
<dbReference type="InterPro" id="IPR029026">
    <property type="entry name" value="tRNA_m1G_MTases_N"/>
</dbReference>
<comment type="catalytic activity">
    <reaction evidence="6">
        <text>pseudouridine(1915) in 23S rRNA + S-adenosyl-L-methionine = N(3)-methylpseudouridine(1915) in 23S rRNA + S-adenosyl-L-homocysteine + H(+)</text>
        <dbReference type="Rhea" id="RHEA:42752"/>
        <dbReference type="Rhea" id="RHEA-COMP:10221"/>
        <dbReference type="Rhea" id="RHEA-COMP:10222"/>
        <dbReference type="ChEBI" id="CHEBI:15378"/>
        <dbReference type="ChEBI" id="CHEBI:57856"/>
        <dbReference type="ChEBI" id="CHEBI:59789"/>
        <dbReference type="ChEBI" id="CHEBI:65314"/>
        <dbReference type="ChEBI" id="CHEBI:74486"/>
        <dbReference type="EC" id="2.1.1.177"/>
    </reaction>
</comment>
<evidence type="ECO:0000256" key="6">
    <source>
        <dbReference type="HAMAP-Rule" id="MF_00658"/>
    </source>
</evidence>
<dbReference type="AlphaFoldDB" id="A0A3N0I2J5"/>
<dbReference type="GO" id="GO:0005737">
    <property type="term" value="C:cytoplasm"/>
    <property type="evidence" value="ECO:0007669"/>
    <property type="project" value="UniProtKB-SubCell"/>
</dbReference>
<name>A0A3N0I2J5_9FIRM</name>
<evidence type="ECO:0000256" key="3">
    <source>
        <dbReference type="ARBA" id="ARBA00022679"/>
    </source>
</evidence>
<comment type="caution">
    <text evidence="7">The sequence shown here is derived from an EMBL/GenBank/DDBJ whole genome shotgun (WGS) entry which is preliminary data.</text>
</comment>
<dbReference type="HAMAP" id="MF_00658">
    <property type="entry name" value="23SrRNA_methyltr_H"/>
    <property type="match status" value="1"/>
</dbReference>
<dbReference type="InterPro" id="IPR003742">
    <property type="entry name" value="RlmH-like"/>
</dbReference>
<keyword evidence="2 6" id="KW-0489">Methyltransferase</keyword>
<gene>
    <name evidence="6" type="primary">rlmH</name>
    <name evidence="7" type="ORF">EDX97_01340</name>
</gene>
<sequence>MRLIAIGKNKDRSLQQLQKEYIKRLSSFDTMEIIEVKDEPNMHTDREKEVDLIKEKEGERVLEKIKPSDWVILLDLHGKMLDSVEFAHKLQRWQDQGAHLVFVIAGSLGPSKDLVDRANFRWKLSDLTFTHLMTRILVLEQVYRAFMINHHRQYHK</sequence>
<reference evidence="7 8" key="1">
    <citation type="submission" date="2018-11" db="EMBL/GenBank/DDBJ databases">
        <title>Clostridium sp. nov., a member of the family Erysipelotrichaceae isolated from pig faeces.</title>
        <authorList>
            <person name="Chang Y.-H."/>
        </authorList>
    </citation>
    <scope>NUCLEOTIDE SEQUENCE [LARGE SCALE GENOMIC DNA]</scope>
    <source>
        <strain evidence="7 8">YH-panp20</strain>
    </source>
</reference>
<feature type="binding site" evidence="6">
    <location>
        <position position="74"/>
    </location>
    <ligand>
        <name>S-adenosyl-L-methionine</name>
        <dbReference type="ChEBI" id="CHEBI:59789"/>
    </ligand>
</feature>
<feature type="binding site" evidence="6">
    <location>
        <position position="105"/>
    </location>
    <ligand>
        <name>S-adenosyl-L-methionine</name>
        <dbReference type="ChEBI" id="CHEBI:59789"/>
    </ligand>
</feature>
<dbReference type="EMBL" id="RJQC01000001">
    <property type="protein sequence ID" value="RNM31239.1"/>
    <property type="molecule type" value="Genomic_DNA"/>
</dbReference>
<keyword evidence="4 6" id="KW-0949">S-adenosyl-L-methionine</keyword>
<accession>A0A3N0I2J5</accession>
<dbReference type="Gene3D" id="3.40.1280.10">
    <property type="match status" value="1"/>
</dbReference>
<keyword evidence="3 6" id="KW-0808">Transferase</keyword>
<dbReference type="SUPFAM" id="SSF75217">
    <property type="entry name" value="alpha/beta knot"/>
    <property type="match status" value="1"/>
</dbReference>
<dbReference type="InterPro" id="IPR029028">
    <property type="entry name" value="Alpha/beta_knot_MTases"/>
</dbReference>
<evidence type="ECO:0000256" key="5">
    <source>
        <dbReference type="ARBA" id="ARBA00038303"/>
    </source>
</evidence>
<organism evidence="7 8">
    <name type="scientific">Absicoccus porci</name>
    <dbReference type="NCBI Taxonomy" id="2486576"/>
    <lineage>
        <taxon>Bacteria</taxon>
        <taxon>Bacillati</taxon>
        <taxon>Bacillota</taxon>
        <taxon>Erysipelotrichia</taxon>
        <taxon>Erysipelotrichales</taxon>
        <taxon>Erysipelotrichaceae</taxon>
        <taxon>Absicoccus</taxon>
    </lineage>
</organism>
<dbReference type="PANTHER" id="PTHR33603">
    <property type="entry name" value="METHYLTRANSFERASE"/>
    <property type="match status" value="1"/>
</dbReference>
<dbReference type="Pfam" id="PF02590">
    <property type="entry name" value="SPOUT_MTase"/>
    <property type="match status" value="1"/>
</dbReference>
<dbReference type="EC" id="2.1.1.177" evidence="6"/>
<keyword evidence="8" id="KW-1185">Reference proteome</keyword>
<dbReference type="GO" id="GO:0070038">
    <property type="term" value="F:rRNA (pseudouridine-N3-)-methyltransferase activity"/>
    <property type="evidence" value="ECO:0007669"/>
    <property type="project" value="UniProtKB-UniRule"/>
</dbReference>
<keyword evidence="1 6" id="KW-0698">rRNA processing</keyword>
<comment type="function">
    <text evidence="6">Specifically methylates the pseudouridine at position 1915 (m3Psi1915) in 23S rRNA.</text>
</comment>
<dbReference type="RefSeq" id="WP_128519405.1">
    <property type="nucleotide sequence ID" value="NZ_CAUWBR010000024.1"/>
</dbReference>
<dbReference type="OrthoDB" id="9806643at2"/>
<evidence type="ECO:0000256" key="4">
    <source>
        <dbReference type="ARBA" id="ARBA00022691"/>
    </source>
</evidence>
<dbReference type="PIRSF" id="PIRSF004505">
    <property type="entry name" value="MT_bac"/>
    <property type="match status" value="1"/>
</dbReference>
<comment type="subunit">
    <text evidence="6">Homodimer.</text>
</comment>
<dbReference type="Proteomes" id="UP000276568">
    <property type="component" value="Unassembled WGS sequence"/>
</dbReference>
<dbReference type="CDD" id="cd18081">
    <property type="entry name" value="RlmH-like"/>
    <property type="match status" value="1"/>
</dbReference>
<comment type="subcellular location">
    <subcellularLocation>
        <location evidence="6">Cytoplasm</location>
    </subcellularLocation>
</comment>
<evidence type="ECO:0000313" key="8">
    <source>
        <dbReference type="Proteomes" id="UP000276568"/>
    </source>
</evidence>
<evidence type="ECO:0000313" key="7">
    <source>
        <dbReference type="EMBL" id="RNM31239.1"/>
    </source>
</evidence>
<proteinExistence type="inferred from homology"/>
<keyword evidence="6" id="KW-0963">Cytoplasm</keyword>
<feature type="binding site" evidence="6">
    <location>
        <begin position="124"/>
        <end position="129"/>
    </location>
    <ligand>
        <name>S-adenosyl-L-methionine</name>
        <dbReference type="ChEBI" id="CHEBI:59789"/>
    </ligand>
</feature>
<dbReference type="PANTHER" id="PTHR33603:SF1">
    <property type="entry name" value="RIBOSOMAL RNA LARGE SUBUNIT METHYLTRANSFERASE H"/>
    <property type="match status" value="1"/>
</dbReference>